<dbReference type="KEGG" id="hhu:AR456_00300"/>
<dbReference type="Pfam" id="PF06094">
    <property type="entry name" value="GGACT"/>
    <property type="match status" value="1"/>
</dbReference>
<dbReference type="InterPro" id="IPR009288">
    <property type="entry name" value="AIG2-like_dom"/>
</dbReference>
<dbReference type="CDD" id="cd06661">
    <property type="entry name" value="GGCT_like"/>
    <property type="match status" value="1"/>
</dbReference>
<dbReference type="SUPFAM" id="SSF110857">
    <property type="entry name" value="Gamma-glutamyl cyclotransferase-like"/>
    <property type="match status" value="1"/>
</dbReference>
<dbReference type="PATRIC" id="fig|1178482.3.peg.16"/>
<gene>
    <name evidence="2" type="ORF">BJB45_20920</name>
</gene>
<dbReference type="EMBL" id="AVBC01000008">
    <property type="protein sequence ID" value="ERL53301.1"/>
    <property type="molecule type" value="Genomic_DNA"/>
</dbReference>
<dbReference type="InterPro" id="IPR013024">
    <property type="entry name" value="GGCT-like"/>
</dbReference>
<organism evidence="2 3">
    <name type="scientific">Halomonas huangheensis</name>
    <dbReference type="NCBI Taxonomy" id="1178482"/>
    <lineage>
        <taxon>Bacteria</taxon>
        <taxon>Pseudomonadati</taxon>
        <taxon>Pseudomonadota</taxon>
        <taxon>Gammaproteobacteria</taxon>
        <taxon>Oceanospirillales</taxon>
        <taxon>Halomonadaceae</taxon>
        <taxon>Halomonas</taxon>
    </lineage>
</organism>
<dbReference type="InterPro" id="IPR036568">
    <property type="entry name" value="GGCT-like_sf"/>
</dbReference>
<reference evidence="2 3" key="1">
    <citation type="submission" date="2013-08" db="EMBL/GenBank/DDBJ databases">
        <title>draft genome of Halomonas huanghegensis, strain BJGMM-B45T.</title>
        <authorList>
            <person name="Miao C."/>
            <person name="Wan Y."/>
            <person name="Jin W."/>
        </authorList>
    </citation>
    <scope>NUCLEOTIDE SEQUENCE [LARGE SCALE GENOMIC DNA]</scope>
    <source>
        <strain evidence="2 3">BJGMM-B45</strain>
    </source>
</reference>
<sequence>MQRLFIYGTLGPGRPNEHVMQKIGGSWKAATLKGRLLKSGWGAAMGFPGLVIDEDGEEIQGHVFSSENLSNNWQSLDNFEGAEYQRVLTTVTLASGEHVDAYVYALSNE</sequence>
<comment type="caution">
    <text evidence="2">The sequence shown here is derived from an EMBL/GenBank/DDBJ whole genome shotgun (WGS) entry which is preliminary data.</text>
</comment>
<feature type="domain" description="Gamma-glutamylcyclotransferase AIG2-like" evidence="1">
    <location>
        <begin position="4"/>
        <end position="106"/>
    </location>
</feature>
<evidence type="ECO:0000313" key="3">
    <source>
        <dbReference type="Proteomes" id="UP000019113"/>
    </source>
</evidence>
<evidence type="ECO:0000313" key="2">
    <source>
        <dbReference type="EMBL" id="ERL53301.1"/>
    </source>
</evidence>
<dbReference type="eggNOG" id="COG2105">
    <property type="taxonomic scope" value="Bacteria"/>
</dbReference>
<accession>W1ND89</accession>
<keyword evidence="3" id="KW-1185">Reference proteome</keyword>
<dbReference type="Proteomes" id="UP000019113">
    <property type="component" value="Unassembled WGS sequence"/>
</dbReference>
<evidence type="ECO:0000259" key="1">
    <source>
        <dbReference type="Pfam" id="PF06094"/>
    </source>
</evidence>
<protein>
    <recommendedName>
        <fullName evidence="1">Gamma-glutamylcyclotransferase AIG2-like domain-containing protein</fullName>
    </recommendedName>
</protein>
<dbReference type="Gene3D" id="3.10.490.10">
    <property type="entry name" value="Gamma-glutamyl cyclotransferase-like"/>
    <property type="match status" value="1"/>
</dbReference>
<proteinExistence type="predicted"/>
<name>W1ND89_9GAMM</name>
<dbReference type="AlphaFoldDB" id="W1ND89"/>
<dbReference type="OrthoDB" id="5070127at2"/>
<dbReference type="RefSeq" id="WP_021816960.1">
    <property type="nucleotide sequence ID" value="NZ_AVBC01000008.1"/>
</dbReference>
<dbReference type="STRING" id="1178482.AR456_00300"/>